<keyword evidence="3" id="KW-1185">Reference proteome</keyword>
<dbReference type="EMBL" id="WNTK01000001">
    <property type="protein sequence ID" value="KAG9492482.1"/>
    <property type="molecule type" value="Genomic_DNA"/>
</dbReference>
<reference evidence="2" key="1">
    <citation type="thesis" date="2020" institute="ProQuest LLC" country="789 East Eisenhower Parkway, Ann Arbor, MI, USA">
        <title>Comparative Genomics and Chromosome Evolution.</title>
        <authorList>
            <person name="Mudd A.B."/>
        </authorList>
    </citation>
    <scope>NUCLEOTIDE SEQUENCE</scope>
    <source>
        <strain evidence="2">HN-11 Male</strain>
        <tissue evidence="2">Kidney and liver</tissue>
    </source>
</reference>
<protein>
    <submittedName>
        <fullName evidence="2">Uncharacterized protein</fullName>
    </submittedName>
</protein>
<feature type="transmembrane region" description="Helical" evidence="1">
    <location>
        <begin position="12"/>
        <end position="32"/>
    </location>
</feature>
<evidence type="ECO:0000313" key="2">
    <source>
        <dbReference type="EMBL" id="KAG9492482.1"/>
    </source>
</evidence>
<dbReference type="AlphaFoldDB" id="A0A8J6FRH7"/>
<gene>
    <name evidence="2" type="ORF">GDO78_000794</name>
</gene>
<keyword evidence="1" id="KW-1133">Transmembrane helix</keyword>
<evidence type="ECO:0000313" key="3">
    <source>
        <dbReference type="Proteomes" id="UP000770717"/>
    </source>
</evidence>
<proteinExistence type="predicted"/>
<evidence type="ECO:0000256" key="1">
    <source>
        <dbReference type="SAM" id="Phobius"/>
    </source>
</evidence>
<keyword evidence="1" id="KW-0472">Membrane</keyword>
<sequence>MVWPVYNLLRLTHYICVPYILLAIPIHIPRLFSRNLIATVNKYIWSQKLALILWSTLSGLKFWQPTLYTELIMAKAT</sequence>
<dbReference type="Proteomes" id="UP000770717">
    <property type="component" value="Unassembled WGS sequence"/>
</dbReference>
<keyword evidence="1" id="KW-0812">Transmembrane</keyword>
<name>A0A8J6FRH7_ELECQ</name>
<organism evidence="2 3">
    <name type="scientific">Eleutherodactylus coqui</name>
    <name type="common">Puerto Rican coqui</name>
    <dbReference type="NCBI Taxonomy" id="57060"/>
    <lineage>
        <taxon>Eukaryota</taxon>
        <taxon>Metazoa</taxon>
        <taxon>Chordata</taxon>
        <taxon>Craniata</taxon>
        <taxon>Vertebrata</taxon>
        <taxon>Euteleostomi</taxon>
        <taxon>Amphibia</taxon>
        <taxon>Batrachia</taxon>
        <taxon>Anura</taxon>
        <taxon>Neobatrachia</taxon>
        <taxon>Hyloidea</taxon>
        <taxon>Eleutherodactylidae</taxon>
        <taxon>Eleutherodactylinae</taxon>
        <taxon>Eleutherodactylus</taxon>
        <taxon>Eleutherodactylus</taxon>
    </lineage>
</organism>
<comment type="caution">
    <text evidence="2">The sequence shown here is derived from an EMBL/GenBank/DDBJ whole genome shotgun (WGS) entry which is preliminary data.</text>
</comment>
<accession>A0A8J6FRH7</accession>